<dbReference type="Pfam" id="PF07746">
    <property type="entry name" value="LigA"/>
    <property type="match status" value="1"/>
</dbReference>
<feature type="domain" description="Extradiol ring-cleavage dioxygenase LigAB LigA subunit" evidence="1">
    <location>
        <begin position="8"/>
        <end position="84"/>
    </location>
</feature>
<accession>A0ABV3SXN5</accession>
<evidence type="ECO:0000259" key="1">
    <source>
        <dbReference type="Pfam" id="PF07746"/>
    </source>
</evidence>
<comment type="caution">
    <text evidence="2">The sequence shown here is derived from an EMBL/GenBank/DDBJ whole genome shotgun (WGS) entry which is preliminary data.</text>
</comment>
<dbReference type="Gene3D" id="1.10.700.10">
    <property type="entry name" value="Dioxygenase LigAB, LigA subunit"/>
    <property type="match status" value="1"/>
</dbReference>
<dbReference type="InterPro" id="IPR011986">
    <property type="entry name" value="Xdiol_dOase_LigA"/>
</dbReference>
<organism evidence="2 3">
    <name type="scientific">Nocardioides eburneus</name>
    <dbReference type="NCBI Taxonomy" id="3231482"/>
    <lineage>
        <taxon>Bacteria</taxon>
        <taxon>Bacillati</taxon>
        <taxon>Actinomycetota</taxon>
        <taxon>Actinomycetes</taxon>
        <taxon>Propionibacteriales</taxon>
        <taxon>Nocardioidaceae</taxon>
        <taxon>Nocardioides</taxon>
    </lineage>
</organism>
<protein>
    <recommendedName>
        <fullName evidence="1">Extradiol ring-cleavage dioxygenase LigAB LigA subunit domain-containing protein</fullName>
    </recommendedName>
</protein>
<name>A0ABV3SXN5_9ACTN</name>
<proteinExistence type="predicted"/>
<evidence type="ECO:0000313" key="3">
    <source>
        <dbReference type="Proteomes" id="UP001556631"/>
    </source>
</evidence>
<dbReference type="InterPro" id="IPR036622">
    <property type="entry name" value="LigA_sf"/>
</dbReference>
<dbReference type="Proteomes" id="UP001556631">
    <property type="component" value="Unassembled WGS sequence"/>
</dbReference>
<sequence length="88" mass="9520">MSLVALGHLAHDLDRQPTAKHELLADPAEFLARYDLTDAERTAVMALDAQALVDLGLNPMLMWNILGAAGVGPKDLYSHTITMKEAGH</sequence>
<dbReference type="SUPFAM" id="SSF48076">
    <property type="entry name" value="LigA subunit of an aromatic-ring-opening dioxygenase LigAB"/>
    <property type="match status" value="1"/>
</dbReference>
<keyword evidence="3" id="KW-1185">Reference proteome</keyword>
<dbReference type="RefSeq" id="WP_367992390.1">
    <property type="nucleotide sequence ID" value="NZ_JBFPJR010000008.1"/>
</dbReference>
<dbReference type="EMBL" id="JBFPJR010000008">
    <property type="protein sequence ID" value="MEX0427219.1"/>
    <property type="molecule type" value="Genomic_DNA"/>
</dbReference>
<gene>
    <name evidence="2" type="ORF">AB3X52_06260</name>
</gene>
<evidence type="ECO:0000313" key="2">
    <source>
        <dbReference type="EMBL" id="MEX0427219.1"/>
    </source>
</evidence>
<reference evidence="2 3" key="1">
    <citation type="submission" date="2024-07" db="EMBL/GenBank/DDBJ databases">
        <authorList>
            <person name="Lee S."/>
            <person name="Kang M."/>
        </authorList>
    </citation>
    <scope>NUCLEOTIDE SEQUENCE [LARGE SCALE GENOMIC DNA]</scope>
    <source>
        <strain evidence="2 3">DS6</strain>
    </source>
</reference>